<dbReference type="CDD" id="cd00165">
    <property type="entry name" value="S4"/>
    <property type="match status" value="1"/>
</dbReference>
<dbReference type="InterPro" id="IPR002942">
    <property type="entry name" value="S4_RNA-bd"/>
</dbReference>
<dbReference type="InterPro" id="IPR020094">
    <property type="entry name" value="TruA/RsuA/RluB/E/F_N"/>
</dbReference>
<dbReference type="GO" id="GO:0003723">
    <property type="term" value="F:RNA binding"/>
    <property type="evidence" value="ECO:0007669"/>
    <property type="project" value="UniProtKB-KW"/>
</dbReference>
<protein>
    <recommendedName>
        <fullName evidence="4">RNA-binding S4 domain-containing protein</fullName>
    </recommendedName>
</protein>
<keyword evidence="2" id="KW-0694">RNA-binding</keyword>
<dbReference type="Pfam" id="PF01479">
    <property type="entry name" value="S4"/>
    <property type="match status" value="1"/>
</dbReference>
<dbReference type="SMART" id="SM00363">
    <property type="entry name" value="S4"/>
    <property type="match status" value="1"/>
</dbReference>
<dbReference type="InterPro" id="IPR050343">
    <property type="entry name" value="RsuA_PseudoU_synthase"/>
</dbReference>
<evidence type="ECO:0000256" key="2">
    <source>
        <dbReference type="ARBA" id="ARBA00022884"/>
    </source>
</evidence>
<dbReference type="SUPFAM" id="SSF55120">
    <property type="entry name" value="Pseudouridine synthase"/>
    <property type="match status" value="1"/>
</dbReference>
<dbReference type="AlphaFoldDB" id="A0A382PZD2"/>
<dbReference type="Gene3D" id="3.10.290.10">
    <property type="entry name" value="RNA-binding S4 domain"/>
    <property type="match status" value="1"/>
</dbReference>
<dbReference type="GO" id="GO:0001522">
    <property type="term" value="P:pseudouridine synthesis"/>
    <property type="evidence" value="ECO:0007669"/>
    <property type="project" value="InterPro"/>
</dbReference>
<dbReference type="Pfam" id="PF00849">
    <property type="entry name" value="PseudoU_synth_2"/>
    <property type="match status" value="1"/>
</dbReference>
<dbReference type="FunFam" id="3.10.290.10:FF:000003">
    <property type="entry name" value="Pseudouridine synthase"/>
    <property type="match status" value="1"/>
</dbReference>
<organism evidence="5">
    <name type="scientific">marine metagenome</name>
    <dbReference type="NCBI Taxonomy" id="408172"/>
    <lineage>
        <taxon>unclassified sequences</taxon>
        <taxon>metagenomes</taxon>
        <taxon>ecological metagenomes</taxon>
    </lineage>
</organism>
<evidence type="ECO:0000256" key="3">
    <source>
        <dbReference type="ARBA" id="ARBA00023235"/>
    </source>
</evidence>
<feature type="domain" description="RNA-binding S4" evidence="4">
    <location>
        <begin position="1"/>
        <end position="62"/>
    </location>
</feature>
<dbReference type="PROSITE" id="PS01149">
    <property type="entry name" value="PSI_RSU"/>
    <property type="match status" value="1"/>
</dbReference>
<dbReference type="EMBL" id="UINC01110893">
    <property type="protein sequence ID" value="SVC78704.1"/>
    <property type="molecule type" value="Genomic_DNA"/>
</dbReference>
<dbReference type="GO" id="GO:0006364">
    <property type="term" value="P:rRNA processing"/>
    <property type="evidence" value="ECO:0007669"/>
    <property type="project" value="UniProtKB-ARBA"/>
</dbReference>
<dbReference type="CDD" id="cd02870">
    <property type="entry name" value="PseudoU_synth_RsuA_like"/>
    <property type="match status" value="1"/>
</dbReference>
<dbReference type="Gene3D" id="3.30.70.1560">
    <property type="entry name" value="Alpha-L RNA-binding motif"/>
    <property type="match status" value="1"/>
</dbReference>
<dbReference type="InterPro" id="IPR006145">
    <property type="entry name" value="PsdUridine_synth_RsuA/RluA"/>
</dbReference>
<gene>
    <name evidence="5" type="ORF">METZ01_LOCUS331558</name>
</gene>
<proteinExistence type="inferred from homology"/>
<comment type="similarity">
    <text evidence="1">Belongs to the pseudouridine synthase RsuA family.</text>
</comment>
<dbReference type="PROSITE" id="PS50889">
    <property type="entry name" value="S4"/>
    <property type="match status" value="1"/>
</dbReference>
<dbReference type="InterPro" id="IPR018496">
    <property type="entry name" value="PsdUridine_synth_RsuA/RluB_CS"/>
</dbReference>
<reference evidence="5" key="1">
    <citation type="submission" date="2018-05" db="EMBL/GenBank/DDBJ databases">
        <authorList>
            <person name="Lanie J.A."/>
            <person name="Ng W.-L."/>
            <person name="Kazmierczak K.M."/>
            <person name="Andrzejewski T.M."/>
            <person name="Davidsen T.M."/>
            <person name="Wayne K.J."/>
            <person name="Tettelin H."/>
            <person name="Glass J.I."/>
            <person name="Rusch D."/>
            <person name="Podicherti R."/>
            <person name="Tsui H.-C.T."/>
            <person name="Winkler M.E."/>
        </authorList>
    </citation>
    <scope>NUCLEOTIDE SEQUENCE</scope>
</reference>
<dbReference type="GO" id="GO:0009982">
    <property type="term" value="F:pseudouridine synthase activity"/>
    <property type="evidence" value="ECO:0007669"/>
    <property type="project" value="InterPro"/>
</dbReference>
<accession>A0A382PZD2</accession>
<dbReference type="InterPro" id="IPR042092">
    <property type="entry name" value="PsdUridine_s_RsuA/RluB/E/F_cat"/>
</dbReference>
<dbReference type="InterPro" id="IPR000748">
    <property type="entry name" value="PsdUridine_synth_RsuA/RluB/E/F"/>
</dbReference>
<dbReference type="SUPFAM" id="SSF55174">
    <property type="entry name" value="Alpha-L RNA-binding motif"/>
    <property type="match status" value="1"/>
</dbReference>
<dbReference type="PANTHER" id="PTHR47683">
    <property type="entry name" value="PSEUDOURIDINE SYNTHASE FAMILY PROTEIN-RELATED"/>
    <property type="match status" value="1"/>
</dbReference>
<dbReference type="InterPro" id="IPR020103">
    <property type="entry name" value="PsdUridine_synth_cat_dom_sf"/>
</dbReference>
<sequence>MRLHKYIAACGYTSRRRAELLIQAGRVLVNGKSLMSLGTTVKQGDVVTVNDEVLSIPEPKTILFNKPPGIITSTHDTHERLTVMDYLPPALLKVGILPIGRLDRETEGLLLMTNIGELNHRVTHPSYEIEKEYVALVNGKPAKNALDKLAAGVQIENHKTAPAKVLQTVPDGNNTQVVLVIHEGKKRQVRRMFEAVGYKVLRLARTRVGNIKLKGLEPCGWRDARLEELRGLGIDYDDILKQHSSFK</sequence>
<name>A0A382PZD2_9ZZZZ</name>
<dbReference type="PANTHER" id="PTHR47683:SF2">
    <property type="entry name" value="RNA-BINDING S4 DOMAIN-CONTAINING PROTEIN"/>
    <property type="match status" value="1"/>
</dbReference>
<dbReference type="InterPro" id="IPR036986">
    <property type="entry name" value="S4_RNA-bd_sf"/>
</dbReference>
<keyword evidence="3" id="KW-0413">Isomerase</keyword>
<evidence type="ECO:0000259" key="4">
    <source>
        <dbReference type="SMART" id="SM00363"/>
    </source>
</evidence>
<dbReference type="FunFam" id="3.30.70.1560:FF:000001">
    <property type="entry name" value="Pseudouridine synthase"/>
    <property type="match status" value="1"/>
</dbReference>
<evidence type="ECO:0000313" key="5">
    <source>
        <dbReference type="EMBL" id="SVC78704.1"/>
    </source>
</evidence>
<dbReference type="NCBIfam" id="TIGR00093">
    <property type="entry name" value="pseudouridine synthase"/>
    <property type="match status" value="1"/>
</dbReference>
<evidence type="ECO:0000256" key="1">
    <source>
        <dbReference type="ARBA" id="ARBA00008348"/>
    </source>
</evidence>
<dbReference type="GO" id="GO:0005829">
    <property type="term" value="C:cytosol"/>
    <property type="evidence" value="ECO:0007669"/>
    <property type="project" value="UniProtKB-ARBA"/>
</dbReference>
<dbReference type="Gene3D" id="3.30.70.580">
    <property type="entry name" value="Pseudouridine synthase I, catalytic domain, N-terminal subdomain"/>
    <property type="match status" value="1"/>
</dbReference>